<dbReference type="RefSeq" id="WP_180307646.1">
    <property type="nucleotide sequence ID" value="NZ_CP058952.1"/>
</dbReference>
<dbReference type="SUPFAM" id="SSF51182">
    <property type="entry name" value="RmlC-like cupins"/>
    <property type="match status" value="1"/>
</dbReference>
<dbReference type="SUPFAM" id="SSF51735">
    <property type="entry name" value="NAD(P)-binding Rossmann-fold domains"/>
    <property type="match status" value="1"/>
</dbReference>
<protein>
    <submittedName>
        <fullName evidence="3">Capsular polysaccharide biosynthesis protein CapF</fullName>
    </submittedName>
</protein>
<evidence type="ECO:0000313" key="3">
    <source>
        <dbReference type="EMBL" id="QLI80506.1"/>
    </source>
</evidence>
<gene>
    <name evidence="3" type="ORF">HZU75_02535</name>
</gene>
<dbReference type="KEGG" id="cfon:HZU75_02535"/>
<dbReference type="InterPro" id="IPR001509">
    <property type="entry name" value="Epimerase_deHydtase"/>
</dbReference>
<evidence type="ECO:0000259" key="2">
    <source>
        <dbReference type="Pfam" id="PF14667"/>
    </source>
</evidence>
<dbReference type="InterPro" id="IPR011051">
    <property type="entry name" value="RmlC_Cupin_sf"/>
</dbReference>
<proteinExistence type="predicted"/>
<dbReference type="InterPro" id="IPR014710">
    <property type="entry name" value="RmlC-like_jellyroll"/>
</dbReference>
<feature type="domain" description="Capsular polysaccharide assembling protein CapF C-terminal" evidence="2">
    <location>
        <begin position="254"/>
        <end position="363"/>
    </location>
</feature>
<dbReference type="Gene3D" id="2.60.120.10">
    <property type="entry name" value="Jelly Rolls"/>
    <property type="match status" value="1"/>
</dbReference>
<dbReference type="InterPro" id="IPR029303">
    <property type="entry name" value="CapF_C"/>
</dbReference>
<dbReference type="InterPro" id="IPR050177">
    <property type="entry name" value="Lipid_A_modif_metabolic_enz"/>
</dbReference>
<accession>A0A7D5Z9Y6</accession>
<keyword evidence="4" id="KW-1185">Reference proteome</keyword>
<feature type="domain" description="NAD-dependent epimerase/dehydratase" evidence="1">
    <location>
        <begin position="3"/>
        <end position="184"/>
    </location>
</feature>
<name>A0A7D5Z9Y6_9NEIS</name>
<dbReference type="PANTHER" id="PTHR43245:SF55">
    <property type="entry name" value="NAD(P)-BINDING DOMAIN-CONTAINING PROTEIN"/>
    <property type="match status" value="1"/>
</dbReference>
<organism evidence="3 4">
    <name type="scientific">Chitinibacter fontanus</name>
    <dbReference type="NCBI Taxonomy" id="1737446"/>
    <lineage>
        <taxon>Bacteria</taxon>
        <taxon>Pseudomonadati</taxon>
        <taxon>Pseudomonadota</taxon>
        <taxon>Betaproteobacteria</taxon>
        <taxon>Neisseriales</taxon>
        <taxon>Chitinibacteraceae</taxon>
        <taxon>Chitinibacter</taxon>
    </lineage>
</organism>
<dbReference type="Gene3D" id="3.40.50.720">
    <property type="entry name" value="NAD(P)-binding Rossmann-like Domain"/>
    <property type="match status" value="1"/>
</dbReference>
<dbReference type="Pfam" id="PF14667">
    <property type="entry name" value="Polysacc_synt_C"/>
    <property type="match status" value="1"/>
</dbReference>
<dbReference type="EMBL" id="CP058952">
    <property type="protein sequence ID" value="QLI80506.1"/>
    <property type="molecule type" value="Genomic_DNA"/>
</dbReference>
<dbReference type="CDD" id="cd05261">
    <property type="entry name" value="CAPF_like_SDR_e"/>
    <property type="match status" value="1"/>
</dbReference>
<evidence type="ECO:0000313" key="4">
    <source>
        <dbReference type="Proteomes" id="UP000510822"/>
    </source>
</evidence>
<dbReference type="NCBIfam" id="NF047837">
    <property type="entry name" value="UDPAcbARedWbcJ"/>
    <property type="match status" value="1"/>
</dbReference>
<sequence>MKILITGANGFIGKNLQVHLKEAGYQEIICIDRESTTADLQEGLKNADFIYHLAGINRPKDITEFHAGNVGLTEEIIAGLNALGRSVPIAYTSSIQAEIDNPYGASKSAAESVLREYQKRTGAAVYIYRLPNVFGKWCRPNYNSAVATFCHNTAHNLPITINDANAALRLVYIDDVCESFSSLLGSKVPAGQVDVTTVYDTTVGFVAETLAKFRISRDTLITEAVGTGLVRALYSTYVSYLATDDFSYQVPSYGDARGVFVEMLKTPDCGQFSFFTAHPGITRGGHYHHTKTEKFLVIKGEARFGFRHILTGERVELITKGAESRIVETIPGWAHDITNIGQDEMVVMLWANEIFDRQKPDTISHEV</sequence>
<dbReference type="InterPro" id="IPR036291">
    <property type="entry name" value="NAD(P)-bd_dom_sf"/>
</dbReference>
<reference evidence="3 4" key="1">
    <citation type="journal article" date="2016" name="Int. J. Syst. Evol. Microbiol.">
        <title>Chitinibacter fontanus sp. nov., isolated from a spring.</title>
        <authorList>
            <person name="Sheu S.Y."/>
            <person name="Li Y.S."/>
            <person name="Young C.C."/>
            <person name="Chen W.M."/>
        </authorList>
    </citation>
    <scope>NUCLEOTIDE SEQUENCE [LARGE SCALE GENOMIC DNA]</scope>
    <source>
        <strain evidence="3 4">STM-7</strain>
    </source>
</reference>
<evidence type="ECO:0000259" key="1">
    <source>
        <dbReference type="Pfam" id="PF01370"/>
    </source>
</evidence>
<dbReference type="CDD" id="cd07007">
    <property type="entry name" value="cupin_CapF-like_C"/>
    <property type="match status" value="1"/>
</dbReference>
<dbReference type="PANTHER" id="PTHR43245">
    <property type="entry name" value="BIFUNCTIONAL POLYMYXIN RESISTANCE PROTEIN ARNA"/>
    <property type="match status" value="1"/>
</dbReference>
<dbReference type="AlphaFoldDB" id="A0A7D5Z9Y6"/>
<dbReference type="Proteomes" id="UP000510822">
    <property type="component" value="Chromosome"/>
</dbReference>
<dbReference type="Pfam" id="PF01370">
    <property type="entry name" value="Epimerase"/>
    <property type="match status" value="1"/>
</dbReference>